<proteinExistence type="inferred from homology"/>
<dbReference type="SUPFAM" id="SSF53659">
    <property type="entry name" value="Isocitrate/Isopropylmalate dehydrogenase-like"/>
    <property type="match status" value="1"/>
</dbReference>
<dbReference type="InterPro" id="IPR024084">
    <property type="entry name" value="IsoPropMal-DH-like_dom"/>
</dbReference>
<keyword evidence="5" id="KW-1185">Reference proteome</keyword>
<dbReference type="SMART" id="SM01329">
    <property type="entry name" value="Iso_dh"/>
    <property type="match status" value="1"/>
</dbReference>
<dbReference type="PANTHER" id="PTHR11835:SF34">
    <property type="entry name" value="ISOCITRATE DEHYDROGENASE [NAD] SUBUNIT ALPHA, MITOCHONDRIAL"/>
    <property type="match status" value="1"/>
</dbReference>
<name>A0ABV4U2H9_9BACT</name>
<evidence type="ECO:0000259" key="3">
    <source>
        <dbReference type="SMART" id="SM01329"/>
    </source>
</evidence>
<dbReference type="Pfam" id="PF00180">
    <property type="entry name" value="Iso_dh"/>
    <property type="match status" value="1"/>
</dbReference>
<dbReference type="EMBL" id="JBGUBD010000003">
    <property type="protein sequence ID" value="MFA9477797.1"/>
    <property type="molecule type" value="Genomic_DNA"/>
</dbReference>
<dbReference type="RefSeq" id="WP_425344722.1">
    <property type="nucleotide sequence ID" value="NZ_JBGUBD010000003.1"/>
</dbReference>
<organism evidence="4 5">
    <name type="scientific">Natronomicrosphaera hydrolytica</name>
    <dbReference type="NCBI Taxonomy" id="3242702"/>
    <lineage>
        <taxon>Bacteria</taxon>
        <taxon>Pseudomonadati</taxon>
        <taxon>Planctomycetota</taxon>
        <taxon>Phycisphaerae</taxon>
        <taxon>Phycisphaerales</taxon>
        <taxon>Phycisphaeraceae</taxon>
        <taxon>Natronomicrosphaera</taxon>
    </lineage>
</organism>
<sequence length="341" mass="36589">MNKTHTAVLIPGDGIGPEVTEAVLKVLKAVEAPVEFHPHLAGLTAMEKHGDVLPESTLDAIREDKLALKGPCTTPVGKGFTSVNVQLRQKLDLYAAVRPVRSLPGVPTRFENVDLVIFRENTEGLYAGVENDIVPGVVTSMKIVTEKASTRIARRAFEYVQKRGRRRVTAFHKANIMKKSDGLFLRCAQDVHDAEFPDVEYDTFIIDAGCMRLVQDPTNFDVLLMENFYGDIVSDLAAGLVGGLGVVPGANIGEDTAIFEAVHGSAPDIAGKGIANPLALLMSAVMMLNHVHATQDDEACKTAASRIKQAYNQALADGEKTGDIGGKLGTMGFADAVIARL</sequence>
<evidence type="ECO:0000256" key="1">
    <source>
        <dbReference type="ARBA" id="ARBA00007769"/>
    </source>
</evidence>
<comment type="similarity">
    <text evidence="1">Belongs to the isocitrate and isopropylmalate dehydrogenases family.</text>
</comment>
<comment type="caution">
    <text evidence="4">The sequence shown here is derived from an EMBL/GenBank/DDBJ whole genome shotgun (WGS) entry which is preliminary data.</text>
</comment>
<reference evidence="4 5" key="1">
    <citation type="submission" date="2024-08" db="EMBL/GenBank/DDBJ databases">
        <title>Whole-genome sequencing of halo(alkali)philic microorganisms from hypersaline lakes.</title>
        <authorList>
            <person name="Sorokin D.Y."/>
            <person name="Merkel A.Y."/>
            <person name="Messina E."/>
            <person name="Yakimov M."/>
        </authorList>
    </citation>
    <scope>NUCLEOTIDE SEQUENCE [LARGE SCALE GENOMIC DNA]</scope>
    <source>
        <strain evidence="4 5">AB-hyl4</strain>
    </source>
</reference>
<gene>
    <name evidence="4" type="ORF">ACERK3_05755</name>
</gene>
<evidence type="ECO:0000256" key="2">
    <source>
        <dbReference type="ARBA" id="ARBA00023002"/>
    </source>
</evidence>
<protein>
    <submittedName>
        <fullName evidence="4">Isocitrate/isopropylmalate dehydrogenase family protein</fullName>
    </submittedName>
</protein>
<evidence type="ECO:0000313" key="5">
    <source>
        <dbReference type="Proteomes" id="UP001575105"/>
    </source>
</evidence>
<feature type="domain" description="Isopropylmalate dehydrogenase-like" evidence="3">
    <location>
        <begin position="6"/>
        <end position="337"/>
    </location>
</feature>
<evidence type="ECO:0000313" key="4">
    <source>
        <dbReference type="EMBL" id="MFA9477797.1"/>
    </source>
</evidence>
<keyword evidence="2" id="KW-0560">Oxidoreductase</keyword>
<accession>A0ABV4U2H9</accession>
<dbReference type="PANTHER" id="PTHR11835">
    <property type="entry name" value="DECARBOXYLATING DEHYDROGENASES-ISOCITRATE, ISOPROPYLMALATE, TARTRATE"/>
    <property type="match status" value="1"/>
</dbReference>
<dbReference type="Proteomes" id="UP001575105">
    <property type="component" value="Unassembled WGS sequence"/>
</dbReference>
<dbReference type="Gene3D" id="3.40.718.10">
    <property type="entry name" value="Isopropylmalate Dehydrogenase"/>
    <property type="match status" value="1"/>
</dbReference>